<dbReference type="RefSeq" id="WP_034209238.1">
    <property type="nucleotide sequence ID" value="NZ_KN150856.1"/>
</dbReference>
<sequence length="78" mass="8533">MLTAHEFAALFLVHRAPEQIQIDRDDVVALVEQALIVLQRDDASGARRPALTADGLSVLRCVQRHDADESRALDVGDA</sequence>
<dbReference type="EMBL" id="JPGD01000003">
    <property type="protein sequence ID" value="KGC06585.1"/>
    <property type="molecule type" value="Genomic_DNA"/>
</dbReference>
<comment type="caution">
    <text evidence="1">The sequence shown here is derived from an EMBL/GenBank/DDBJ whole genome shotgun (WGS) entry which is preliminary data.</text>
</comment>
<protein>
    <recommendedName>
        <fullName evidence="3">Preprotein translocase subunit SecA</fullName>
    </recommendedName>
</protein>
<evidence type="ECO:0008006" key="3">
    <source>
        <dbReference type="Google" id="ProtNLM"/>
    </source>
</evidence>
<gene>
    <name evidence="1" type="ORF">DM43_4796</name>
</gene>
<proteinExistence type="predicted"/>
<accession>A0AA88Z5M6</accession>
<reference evidence="1 2" key="1">
    <citation type="submission" date="2014-06" db="EMBL/GenBank/DDBJ databases">
        <authorList>
            <person name="Bishop-Lilly K.A."/>
            <person name="Broomall S.M."/>
            <person name="Chain P.S."/>
            <person name="Chertkov O."/>
            <person name="Coyne S.R."/>
            <person name="Daligault H.E."/>
            <person name="Davenport K.W."/>
            <person name="Erkkila T."/>
            <person name="Frey K.G."/>
            <person name="Gibbons H.S."/>
            <person name="Gu W."/>
            <person name="Jaissle J."/>
            <person name="Johnson S.L."/>
            <person name="Koroleva G.I."/>
            <person name="Ladner J.T."/>
            <person name="Lo C.-C."/>
            <person name="Minogue T.D."/>
            <person name="Munk C."/>
            <person name="Palacios G.F."/>
            <person name="Redden C.L."/>
            <person name="Rosenzweig C.N."/>
            <person name="Scholz M.B."/>
            <person name="Teshima H."/>
            <person name="Xu Y."/>
        </authorList>
    </citation>
    <scope>NUCLEOTIDE SEQUENCE [LARGE SCALE GENOMIC DNA]</scope>
    <source>
        <strain evidence="1 2">DWS 37UF10B-2</strain>
    </source>
</reference>
<evidence type="ECO:0000313" key="1">
    <source>
        <dbReference type="EMBL" id="KGC06585.1"/>
    </source>
</evidence>
<evidence type="ECO:0000313" key="2">
    <source>
        <dbReference type="Proteomes" id="UP000029575"/>
    </source>
</evidence>
<organism evidence="1 2">
    <name type="scientific">Burkholderia cepacia</name>
    <name type="common">Pseudomonas cepacia</name>
    <dbReference type="NCBI Taxonomy" id="292"/>
    <lineage>
        <taxon>Bacteria</taxon>
        <taxon>Pseudomonadati</taxon>
        <taxon>Pseudomonadota</taxon>
        <taxon>Betaproteobacteria</taxon>
        <taxon>Burkholderiales</taxon>
        <taxon>Burkholderiaceae</taxon>
        <taxon>Burkholderia</taxon>
        <taxon>Burkholderia cepacia complex</taxon>
    </lineage>
</organism>
<name>A0AA88Z5M6_BURCE</name>
<dbReference type="AlphaFoldDB" id="A0AA88Z5M6"/>
<dbReference type="Proteomes" id="UP000029575">
    <property type="component" value="Unassembled WGS sequence"/>
</dbReference>